<evidence type="ECO:0000256" key="2">
    <source>
        <dbReference type="SAM" id="Phobius"/>
    </source>
</evidence>
<keyword evidence="2" id="KW-1133">Transmembrane helix</keyword>
<gene>
    <name evidence="3" type="ORF">QCA50_008051</name>
</gene>
<comment type="caution">
    <text evidence="3">The sequence shown here is derived from an EMBL/GenBank/DDBJ whole genome shotgun (WGS) entry which is preliminary data.</text>
</comment>
<feature type="transmembrane region" description="Helical" evidence="2">
    <location>
        <begin position="156"/>
        <end position="178"/>
    </location>
</feature>
<feature type="transmembrane region" description="Helical" evidence="2">
    <location>
        <begin position="259"/>
        <end position="279"/>
    </location>
</feature>
<name>A0AAW0G5F7_9APHY</name>
<feature type="region of interest" description="Disordered" evidence="1">
    <location>
        <begin position="370"/>
        <end position="418"/>
    </location>
</feature>
<dbReference type="Proteomes" id="UP001385951">
    <property type="component" value="Unassembled WGS sequence"/>
</dbReference>
<organism evidence="3 4">
    <name type="scientific">Cerrena zonata</name>
    <dbReference type="NCBI Taxonomy" id="2478898"/>
    <lineage>
        <taxon>Eukaryota</taxon>
        <taxon>Fungi</taxon>
        <taxon>Dikarya</taxon>
        <taxon>Basidiomycota</taxon>
        <taxon>Agaricomycotina</taxon>
        <taxon>Agaricomycetes</taxon>
        <taxon>Polyporales</taxon>
        <taxon>Cerrenaceae</taxon>
        <taxon>Cerrena</taxon>
    </lineage>
</organism>
<sequence length="418" mass="45537">MPPSSSSTPNMGRPLYNVFTRMLSPRSQFDPVRSQWENPNDVLSILMIIGGDIVQRAVAQLAGHPSHFVPVAFSFGWVGYALNAVLSAIGEGRLMPPSDCDCILLNAKSGYIKENRSWVLSRLVRDHHVPTAEAGLTISVYKTDPERAAGIPAFDWVFYSGIATIILQLGVAVIPGAVNHDWNTLIVTIAGTLLSLAGGALPQWRKEKWACRRLKAGVRKVICLARGNGFKDVIVIISEGEGQLRLEDLATPREARDRITIFATSVLFILQIALLLTVAGLQNHAWYILAIGSLGMLQNGVAAGARRSPSSSGIHLNSFQTIYDKKVFNALVKVEALESHVGVSLLPVFFPGGLKKHEEEWRSGRLTKYAEDEELKARQKAQNGTEKKHPIAPAPPRANGTDLPPTTPQNHLHSSSSS</sequence>
<keyword evidence="4" id="KW-1185">Reference proteome</keyword>
<keyword evidence="2" id="KW-0812">Transmembrane</keyword>
<dbReference type="AlphaFoldDB" id="A0AAW0G5F7"/>
<feature type="compositionally biased region" description="Polar residues" evidence="1">
    <location>
        <begin position="408"/>
        <end position="418"/>
    </location>
</feature>
<keyword evidence="2" id="KW-0472">Membrane</keyword>
<protein>
    <submittedName>
        <fullName evidence="3">Uncharacterized protein</fullName>
    </submittedName>
</protein>
<evidence type="ECO:0000256" key="1">
    <source>
        <dbReference type="SAM" id="MobiDB-lite"/>
    </source>
</evidence>
<evidence type="ECO:0000313" key="3">
    <source>
        <dbReference type="EMBL" id="KAK7688513.1"/>
    </source>
</evidence>
<reference evidence="3 4" key="1">
    <citation type="submission" date="2022-09" db="EMBL/GenBank/DDBJ databases">
        <authorList>
            <person name="Palmer J.M."/>
        </authorList>
    </citation>
    <scope>NUCLEOTIDE SEQUENCE [LARGE SCALE GENOMIC DNA]</scope>
    <source>
        <strain evidence="3 4">DSM 7382</strain>
    </source>
</reference>
<proteinExistence type="predicted"/>
<feature type="transmembrane region" description="Helical" evidence="2">
    <location>
        <begin position="184"/>
        <end position="204"/>
    </location>
</feature>
<accession>A0AAW0G5F7</accession>
<dbReference type="EMBL" id="JASBNA010000010">
    <property type="protein sequence ID" value="KAK7688513.1"/>
    <property type="molecule type" value="Genomic_DNA"/>
</dbReference>
<evidence type="ECO:0000313" key="4">
    <source>
        <dbReference type="Proteomes" id="UP001385951"/>
    </source>
</evidence>